<evidence type="ECO:0000256" key="1">
    <source>
        <dbReference type="ARBA" id="ARBA00022884"/>
    </source>
</evidence>
<dbReference type="Gene3D" id="3.30.70.330">
    <property type="match status" value="1"/>
</dbReference>
<dbReference type="Proteomes" id="UP001148838">
    <property type="component" value="Unassembled WGS sequence"/>
</dbReference>
<protein>
    <recommendedName>
        <fullName evidence="3">RRM domain-containing protein</fullName>
    </recommendedName>
</protein>
<dbReference type="SMART" id="SM00028">
    <property type="entry name" value="TPR"/>
    <property type="match status" value="2"/>
</dbReference>
<dbReference type="CDD" id="cd00590">
    <property type="entry name" value="RRM_SF"/>
    <property type="match status" value="1"/>
</dbReference>
<dbReference type="EMBL" id="JAJSOF020000001">
    <property type="protein sequence ID" value="KAJ4450724.1"/>
    <property type="molecule type" value="Genomic_DNA"/>
</dbReference>
<dbReference type="PANTHER" id="PTHR47678:SF4">
    <property type="entry name" value="SHOCK PROTEIN 70 (HSP70)-INTERACTING PROTEIN, PUTATIVE-RELATED"/>
    <property type="match status" value="1"/>
</dbReference>
<dbReference type="InterPro" id="IPR036691">
    <property type="entry name" value="Endo/exonu/phosph_ase_sf"/>
</dbReference>
<dbReference type="SUPFAM" id="SSF48452">
    <property type="entry name" value="TPR-like"/>
    <property type="match status" value="1"/>
</dbReference>
<sequence length="305" mass="34631">MDLALVQVYMPHSGLADEEVEESNDMIEDIVEKEMKGACVILMGDWNAVVGEGQDGRTVEKYGLGKRNDRGEYLNFLMDNLEELGRKAYQKQIWGEYMEAVNIYNTAIKKYPKDPRPLNNRCLCYIELKDFKKAMEDADRMIKLFPSHPKSYYRKGEVLAAVKDAEKILRHGTLELYNQNGDGDADDVYYSDDENSCSNFVKQDHNINDPLTDPSNPLKSSSLWVGFITEGVSEKMLKELFSKYGKILSVYVYYSTHCAFINYNDHVAPGKAMKALQGKLIGGRNILIKFPDSAATQTNKRSKAI</sequence>
<gene>
    <name evidence="4" type="ORF">ANN_02154</name>
</gene>
<organism evidence="4 5">
    <name type="scientific">Periplaneta americana</name>
    <name type="common">American cockroach</name>
    <name type="synonym">Blatta americana</name>
    <dbReference type="NCBI Taxonomy" id="6978"/>
    <lineage>
        <taxon>Eukaryota</taxon>
        <taxon>Metazoa</taxon>
        <taxon>Ecdysozoa</taxon>
        <taxon>Arthropoda</taxon>
        <taxon>Hexapoda</taxon>
        <taxon>Insecta</taxon>
        <taxon>Pterygota</taxon>
        <taxon>Neoptera</taxon>
        <taxon>Polyneoptera</taxon>
        <taxon>Dictyoptera</taxon>
        <taxon>Blattodea</taxon>
        <taxon>Blattoidea</taxon>
        <taxon>Blattidae</taxon>
        <taxon>Blattinae</taxon>
        <taxon>Periplaneta</taxon>
    </lineage>
</organism>
<dbReference type="InterPro" id="IPR012677">
    <property type="entry name" value="Nucleotide-bd_a/b_plait_sf"/>
</dbReference>
<dbReference type="SMART" id="SM00360">
    <property type="entry name" value="RRM"/>
    <property type="match status" value="1"/>
</dbReference>
<comment type="caution">
    <text evidence="4">The sequence shown here is derived from an EMBL/GenBank/DDBJ whole genome shotgun (WGS) entry which is preliminary data.</text>
</comment>
<dbReference type="PROSITE" id="PS50102">
    <property type="entry name" value="RRM"/>
    <property type="match status" value="1"/>
</dbReference>
<evidence type="ECO:0000313" key="4">
    <source>
        <dbReference type="EMBL" id="KAJ4450724.1"/>
    </source>
</evidence>
<dbReference type="InterPro" id="IPR011990">
    <property type="entry name" value="TPR-like_helical_dom_sf"/>
</dbReference>
<evidence type="ECO:0000256" key="2">
    <source>
        <dbReference type="PROSITE-ProRule" id="PRU00176"/>
    </source>
</evidence>
<proteinExistence type="predicted"/>
<reference evidence="4 5" key="1">
    <citation type="journal article" date="2022" name="Allergy">
        <title>Genome assembly and annotation of Periplaneta americana reveal a comprehensive cockroach allergen profile.</title>
        <authorList>
            <person name="Wang L."/>
            <person name="Xiong Q."/>
            <person name="Saelim N."/>
            <person name="Wang L."/>
            <person name="Nong W."/>
            <person name="Wan A.T."/>
            <person name="Shi M."/>
            <person name="Liu X."/>
            <person name="Cao Q."/>
            <person name="Hui J.H.L."/>
            <person name="Sookrung N."/>
            <person name="Leung T.F."/>
            <person name="Tungtrongchitr A."/>
            <person name="Tsui S.K.W."/>
        </authorList>
    </citation>
    <scope>NUCLEOTIDE SEQUENCE [LARGE SCALE GENOMIC DNA]</scope>
    <source>
        <strain evidence="4">PWHHKU_190912</strain>
    </source>
</reference>
<dbReference type="PANTHER" id="PTHR47678">
    <property type="entry name" value="TETRATRICOPEPTIDE REPEAT PROTEIN 31"/>
    <property type="match status" value="1"/>
</dbReference>
<dbReference type="Gene3D" id="3.60.10.10">
    <property type="entry name" value="Endonuclease/exonuclease/phosphatase"/>
    <property type="match status" value="1"/>
</dbReference>
<dbReference type="InterPro" id="IPR035979">
    <property type="entry name" value="RBD_domain_sf"/>
</dbReference>
<dbReference type="InterPro" id="IPR019734">
    <property type="entry name" value="TPR_rpt"/>
</dbReference>
<name>A0ABQ8TYY6_PERAM</name>
<dbReference type="InterPro" id="IPR000504">
    <property type="entry name" value="RRM_dom"/>
</dbReference>
<evidence type="ECO:0000259" key="3">
    <source>
        <dbReference type="PROSITE" id="PS50102"/>
    </source>
</evidence>
<dbReference type="Pfam" id="PF00076">
    <property type="entry name" value="RRM_1"/>
    <property type="match status" value="1"/>
</dbReference>
<evidence type="ECO:0000313" key="5">
    <source>
        <dbReference type="Proteomes" id="UP001148838"/>
    </source>
</evidence>
<accession>A0ABQ8TYY6</accession>
<feature type="domain" description="RRM" evidence="3">
    <location>
        <begin position="221"/>
        <end position="293"/>
    </location>
</feature>
<keyword evidence="5" id="KW-1185">Reference proteome</keyword>
<dbReference type="Pfam" id="PF13174">
    <property type="entry name" value="TPR_6"/>
    <property type="match status" value="1"/>
</dbReference>
<dbReference type="SUPFAM" id="SSF54928">
    <property type="entry name" value="RNA-binding domain, RBD"/>
    <property type="match status" value="1"/>
</dbReference>
<keyword evidence="1 2" id="KW-0694">RNA-binding</keyword>
<dbReference type="Gene3D" id="1.25.40.10">
    <property type="entry name" value="Tetratricopeptide repeat domain"/>
    <property type="match status" value="1"/>
</dbReference>